<reference evidence="18 20" key="1">
    <citation type="journal article" date="2012" name="Nature">
        <title>Algal genomes reveal evolutionary mosaicism and the fate of nucleomorphs.</title>
        <authorList>
            <consortium name="DOE Joint Genome Institute"/>
            <person name="Curtis B.A."/>
            <person name="Tanifuji G."/>
            <person name="Burki F."/>
            <person name="Gruber A."/>
            <person name="Irimia M."/>
            <person name="Maruyama S."/>
            <person name="Arias M.C."/>
            <person name="Ball S.G."/>
            <person name="Gile G.H."/>
            <person name="Hirakawa Y."/>
            <person name="Hopkins J.F."/>
            <person name="Kuo A."/>
            <person name="Rensing S.A."/>
            <person name="Schmutz J."/>
            <person name="Symeonidi A."/>
            <person name="Elias M."/>
            <person name="Eveleigh R.J."/>
            <person name="Herman E.K."/>
            <person name="Klute M.J."/>
            <person name="Nakayama T."/>
            <person name="Obornik M."/>
            <person name="Reyes-Prieto A."/>
            <person name="Armbrust E.V."/>
            <person name="Aves S.J."/>
            <person name="Beiko R.G."/>
            <person name="Coutinho P."/>
            <person name="Dacks J.B."/>
            <person name="Durnford D.G."/>
            <person name="Fast N.M."/>
            <person name="Green B.R."/>
            <person name="Grisdale C.J."/>
            <person name="Hempel F."/>
            <person name="Henrissat B."/>
            <person name="Hoppner M.P."/>
            <person name="Ishida K."/>
            <person name="Kim E."/>
            <person name="Koreny L."/>
            <person name="Kroth P.G."/>
            <person name="Liu Y."/>
            <person name="Malik S.B."/>
            <person name="Maier U.G."/>
            <person name="McRose D."/>
            <person name="Mock T."/>
            <person name="Neilson J.A."/>
            <person name="Onodera N.T."/>
            <person name="Poole A.M."/>
            <person name="Pritham E.J."/>
            <person name="Richards T.A."/>
            <person name="Rocap G."/>
            <person name="Roy S.W."/>
            <person name="Sarai C."/>
            <person name="Schaack S."/>
            <person name="Shirato S."/>
            <person name="Slamovits C.H."/>
            <person name="Spencer D.F."/>
            <person name="Suzuki S."/>
            <person name="Worden A.Z."/>
            <person name="Zauner S."/>
            <person name="Barry K."/>
            <person name="Bell C."/>
            <person name="Bharti A.K."/>
            <person name="Crow J.A."/>
            <person name="Grimwood J."/>
            <person name="Kramer R."/>
            <person name="Lindquist E."/>
            <person name="Lucas S."/>
            <person name="Salamov A."/>
            <person name="McFadden G.I."/>
            <person name="Lane C.E."/>
            <person name="Keeling P.J."/>
            <person name="Gray M.W."/>
            <person name="Grigoriev I.V."/>
            <person name="Archibald J.M."/>
        </authorList>
    </citation>
    <scope>NUCLEOTIDE SEQUENCE</scope>
    <source>
        <strain evidence="18 20">CCMP2712</strain>
    </source>
</reference>
<feature type="binding site" evidence="16">
    <location>
        <position position="50"/>
    </location>
    <ligand>
        <name>Mg(2+)</name>
        <dbReference type="ChEBI" id="CHEBI:18420"/>
    </ligand>
</feature>
<dbReference type="GO" id="GO:0016192">
    <property type="term" value="P:vesicle-mediated transport"/>
    <property type="evidence" value="ECO:0007669"/>
    <property type="project" value="UniProtKB-KW"/>
</dbReference>
<dbReference type="GO" id="GO:0009507">
    <property type="term" value="C:chloroplast"/>
    <property type="evidence" value="ECO:0007669"/>
    <property type="project" value="UniProtKB-SubCell"/>
</dbReference>
<evidence type="ECO:0000256" key="7">
    <source>
        <dbReference type="ARBA" id="ARBA00022741"/>
    </source>
</evidence>
<feature type="binding site" evidence="14">
    <location>
        <position position="34"/>
    </location>
    <ligand>
        <name>GTP</name>
        <dbReference type="ChEBI" id="CHEBI:37565"/>
    </ligand>
</feature>
<dbReference type="HOGENOM" id="CLU_040729_6_0_1"/>
<evidence type="ECO:0000256" key="12">
    <source>
        <dbReference type="ARBA" id="ARBA00023134"/>
    </source>
</evidence>
<reference evidence="20" key="2">
    <citation type="submission" date="2012-11" db="EMBL/GenBank/DDBJ databases">
        <authorList>
            <person name="Kuo A."/>
            <person name="Curtis B.A."/>
            <person name="Tanifuji G."/>
            <person name="Burki F."/>
            <person name="Gruber A."/>
            <person name="Irimia M."/>
            <person name="Maruyama S."/>
            <person name="Arias M.C."/>
            <person name="Ball S.G."/>
            <person name="Gile G.H."/>
            <person name="Hirakawa Y."/>
            <person name="Hopkins J.F."/>
            <person name="Rensing S.A."/>
            <person name="Schmutz J."/>
            <person name="Symeonidi A."/>
            <person name="Elias M."/>
            <person name="Eveleigh R.J."/>
            <person name="Herman E.K."/>
            <person name="Klute M.J."/>
            <person name="Nakayama T."/>
            <person name="Obornik M."/>
            <person name="Reyes-Prieto A."/>
            <person name="Armbrust E.V."/>
            <person name="Aves S.J."/>
            <person name="Beiko R.G."/>
            <person name="Coutinho P."/>
            <person name="Dacks J.B."/>
            <person name="Durnford D.G."/>
            <person name="Fast N.M."/>
            <person name="Green B.R."/>
            <person name="Grisdale C."/>
            <person name="Hempe F."/>
            <person name="Henrissat B."/>
            <person name="Hoppner M.P."/>
            <person name="Ishida K.-I."/>
            <person name="Kim E."/>
            <person name="Koreny L."/>
            <person name="Kroth P.G."/>
            <person name="Liu Y."/>
            <person name="Malik S.-B."/>
            <person name="Maier U.G."/>
            <person name="McRose D."/>
            <person name="Mock T."/>
            <person name="Neilson J.A."/>
            <person name="Onodera N.T."/>
            <person name="Poole A.M."/>
            <person name="Pritham E.J."/>
            <person name="Richards T.A."/>
            <person name="Rocap G."/>
            <person name="Roy S.W."/>
            <person name="Sarai C."/>
            <person name="Schaack S."/>
            <person name="Shirato S."/>
            <person name="Slamovits C.H."/>
            <person name="Spencer D.F."/>
            <person name="Suzuki S."/>
            <person name="Worden A.Z."/>
            <person name="Zauner S."/>
            <person name="Barry K."/>
            <person name="Bell C."/>
            <person name="Bharti A.K."/>
            <person name="Crow J.A."/>
            <person name="Grimwood J."/>
            <person name="Kramer R."/>
            <person name="Lindquist E."/>
            <person name="Lucas S."/>
            <person name="Salamov A."/>
            <person name="McFadden G.I."/>
            <person name="Lane C.E."/>
            <person name="Keeling P.J."/>
            <person name="Gray M.W."/>
            <person name="Grigoriev I.V."/>
            <person name="Archibald J.M."/>
        </authorList>
    </citation>
    <scope>NUCLEOTIDE SEQUENCE</scope>
    <source>
        <strain evidence="20">CCMP2712</strain>
    </source>
</reference>
<organism evidence="18">
    <name type="scientific">Guillardia theta (strain CCMP2712)</name>
    <name type="common">Cryptophyte</name>
    <dbReference type="NCBI Taxonomy" id="905079"/>
    <lineage>
        <taxon>Eukaryota</taxon>
        <taxon>Cryptophyceae</taxon>
        <taxon>Pyrenomonadales</taxon>
        <taxon>Geminigeraceae</taxon>
        <taxon>Guillardia</taxon>
    </lineage>
</organism>
<keyword evidence="12 15" id="KW-0342">GTP-binding</keyword>
<dbReference type="SMART" id="SM00175">
    <property type="entry name" value="RAB"/>
    <property type="match status" value="1"/>
</dbReference>
<feature type="binding site" evidence="14">
    <location>
        <position position="128"/>
    </location>
    <ligand>
        <name>GTP</name>
        <dbReference type="ChEBI" id="CHEBI:37565"/>
    </ligand>
</feature>
<dbReference type="PROSITE" id="PS51419">
    <property type="entry name" value="RAB"/>
    <property type="match status" value="1"/>
</dbReference>
<dbReference type="Proteomes" id="UP000011087">
    <property type="component" value="Unassembled WGS sequence"/>
</dbReference>
<feature type="binding site" evidence="14">
    <location>
        <position position="32"/>
    </location>
    <ligand>
        <name>GTP</name>
        <dbReference type="ChEBI" id="CHEBI:37565"/>
    </ligand>
</feature>
<accession>L1ILE6</accession>
<dbReference type="OrthoDB" id="2011769at2759"/>
<feature type="binding site" evidence="14">
    <location>
        <position position="29"/>
    </location>
    <ligand>
        <name>GTP</name>
        <dbReference type="ChEBI" id="CHEBI:37565"/>
    </ligand>
</feature>
<evidence type="ECO:0000256" key="1">
    <source>
        <dbReference type="ARBA" id="ARBA00004229"/>
    </source>
</evidence>
<evidence type="ECO:0000256" key="3">
    <source>
        <dbReference type="ARBA" id="ARBA00004555"/>
    </source>
</evidence>
<feature type="binding site" evidence="14">
    <location>
        <position position="164"/>
    </location>
    <ligand>
        <name>GTP</name>
        <dbReference type="ChEBI" id="CHEBI:37565"/>
    </ligand>
</feature>
<evidence type="ECO:0000256" key="13">
    <source>
        <dbReference type="PIRSR" id="PIRSR606687-1"/>
    </source>
</evidence>
<feature type="binding site" evidence="14">
    <location>
        <position position="129"/>
    </location>
    <ligand>
        <name>GTP</name>
        <dbReference type="ChEBI" id="CHEBI:37565"/>
    </ligand>
</feature>
<dbReference type="EnsemblProtists" id="EKX36942">
    <property type="protein sequence ID" value="EKX36942"/>
    <property type="gene ID" value="GUITHDRAFT_158647"/>
</dbReference>
<comment type="similarity">
    <text evidence="5">Belongs to the small GTPase superfamily. Arf family.</text>
</comment>
<dbReference type="Gene3D" id="3.40.50.300">
    <property type="entry name" value="P-loop containing nucleotide triphosphate hydrolases"/>
    <property type="match status" value="1"/>
</dbReference>
<dbReference type="STRING" id="905079.L1ILE6"/>
<dbReference type="eggNOG" id="KOG0077">
    <property type="taxonomic scope" value="Eukaryota"/>
</dbReference>
<dbReference type="InterPro" id="IPR006689">
    <property type="entry name" value="Small_GTPase_ARF/SAR"/>
</dbReference>
<dbReference type="NCBIfam" id="TIGR00231">
    <property type="entry name" value="small_GTP"/>
    <property type="match status" value="1"/>
</dbReference>
<dbReference type="OMA" id="HWELSEM"/>
<evidence type="ECO:0000313" key="19">
    <source>
        <dbReference type="EnsemblProtists" id="EKX36942"/>
    </source>
</evidence>
<comment type="similarity">
    <text evidence="4 17">Belongs to the small GTPase superfamily. SAR1 family.</text>
</comment>
<dbReference type="GO" id="GO:0005525">
    <property type="term" value="F:GTP binding"/>
    <property type="evidence" value="ECO:0007669"/>
    <property type="project" value="UniProtKB-KW"/>
</dbReference>
<name>L1ILE6_GUITC</name>
<dbReference type="EMBL" id="JH993066">
    <property type="protein sequence ID" value="EKX36942.1"/>
    <property type="molecule type" value="Genomic_DNA"/>
</dbReference>
<gene>
    <name evidence="18" type="ORF">GUITHDRAFT_158647</name>
</gene>
<evidence type="ECO:0000256" key="11">
    <source>
        <dbReference type="ARBA" id="ARBA00023034"/>
    </source>
</evidence>
<keyword evidence="7 14" id="KW-0547">Nucleotide-binding</keyword>
<dbReference type="PRINTS" id="PR00328">
    <property type="entry name" value="SAR1GTPBP"/>
</dbReference>
<sequence>MLLEWLRGLLRLLGLWKRDATILLLGLDNAGKSTLLHKLCSNELRPFVPTTKAHSKTFSLGNIKFTAWDLGGHEQVRDLWEEYYSGADAIVFMVDSADRARFGEAKREIQQILSVEDIADVPILVLGNKIDLEASVDKDQLAEELGLDDLEKERDVEVFSCSLVSGSGYYDGFKWLSQKF</sequence>
<dbReference type="GO" id="GO:0046872">
    <property type="term" value="F:metal ion binding"/>
    <property type="evidence" value="ECO:0007669"/>
    <property type="project" value="UniProtKB-KW"/>
</dbReference>
<dbReference type="GO" id="GO:0005794">
    <property type="term" value="C:Golgi apparatus"/>
    <property type="evidence" value="ECO:0007669"/>
    <property type="project" value="UniProtKB-SubCell"/>
</dbReference>
<feature type="binding site" evidence="15">
    <location>
        <begin position="26"/>
        <end position="33"/>
    </location>
    <ligand>
        <name>GTP</name>
        <dbReference type="ChEBI" id="CHEBI:37565"/>
    </ligand>
</feature>
<feature type="binding site" evidence="15">
    <location>
        <begin position="128"/>
        <end position="131"/>
    </location>
    <ligand>
        <name>GTP</name>
        <dbReference type="ChEBI" id="CHEBI:37565"/>
    </ligand>
</feature>
<dbReference type="GO" id="GO:0003924">
    <property type="term" value="F:GTPase activity"/>
    <property type="evidence" value="ECO:0007669"/>
    <property type="project" value="InterPro"/>
</dbReference>
<evidence type="ECO:0000256" key="15">
    <source>
        <dbReference type="PIRSR" id="PIRSR606689-1"/>
    </source>
</evidence>
<keyword evidence="13" id="KW-0460">Magnesium</keyword>
<dbReference type="GO" id="GO:0006886">
    <property type="term" value="P:intracellular protein transport"/>
    <property type="evidence" value="ECO:0007669"/>
    <property type="project" value="InterPro"/>
</dbReference>
<evidence type="ECO:0000256" key="17">
    <source>
        <dbReference type="RuleBase" id="RU003926"/>
    </source>
</evidence>
<proteinExistence type="inferred from homology"/>
<feature type="binding site" evidence="14">
    <location>
        <position position="131"/>
    </location>
    <ligand>
        <name>GTP</name>
        <dbReference type="ChEBI" id="CHEBI:37565"/>
    </ligand>
</feature>
<feature type="binding site" evidence="13">
    <location>
        <position position="28"/>
    </location>
    <ligand>
        <name>Mg(2+)</name>
        <dbReference type="ChEBI" id="CHEBI:18420"/>
    </ligand>
</feature>
<dbReference type="FunFam" id="3.40.50.300:FF:001166">
    <property type="entry name" value="ADP-ribosylation factor D"/>
    <property type="match status" value="1"/>
</dbReference>
<evidence type="ECO:0000313" key="20">
    <source>
        <dbReference type="Proteomes" id="UP000011087"/>
    </source>
</evidence>
<dbReference type="InterPro" id="IPR027417">
    <property type="entry name" value="P-loop_NTPase"/>
</dbReference>
<dbReference type="PANTHER" id="PTHR45684">
    <property type="entry name" value="RE74312P"/>
    <property type="match status" value="1"/>
</dbReference>
<keyword evidence="11 17" id="KW-0333">Golgi apparatus</keyword>
<dbReference type="AlphaFoldDB" id="L1ILE6"/>
<comment type="subcellular location">
    <subcellularLocation>
        <location evidence="2">Endoplasmic reticulum</location>
    </subcellularLocation>
    <subcellularLocation>
        <location evidence="3">Golgi apparatus</location>
    </subcellularLocation>
    <subcellularLocation>
        <location evidence="1">Plastid</location>
        <location evidence="1">Chloroplast</location>
    </subcellularLocation>
</comment>
<keyword evidence="6 17" id="KW-0813">Transport</keyword>
<keyword evidence="8 17" id="KW-0256">Endoplasmic reticulum</keyword>
<dbReference type="PaxDb" id="55529-EKX36942"/>
<dbReference type="Pfam" id="PF00025">
    <property type="entry name" value="Arf"/>
    <property type="match status" value="1"/>
</dbReference>
<dbReference type="InterPro" id="IPR005225">
    <property type="entry name" value="Small_GTP-bd"/>
</dbReference>
<dbReference type="InterPro" id="IPR006687">
    <property type="entry name" value="Small_GTPase_SAR1"/>
</dbReference>
<evidence type="ECO:0000256" key="5">
    <source>
        <dbReference type="ARBA" id="ARBA00010290"/>
    </source>
</evidence>
<evidence type="ECO:0000256" key="9">
    <source>
        <dbReference type="ARBA" id="ARBA00022892"/>
    </source>
</evidence>
<evidence type="ECO:0000256" key="4">
    <source>
        <dbReference type="ARBA" id="ARBA00007507"/>
    </source>
</evidence>
<dbReference type="RefSeq" id="XP_005823922.1">
    <property type="nucleotide sequence ID" value="XM_005823865.1"/>
</dbReference>
<dbReference type="GeneID" id="17293631"/>
<dbReference type="KEGG" id="gtt:GUITHDRAFT_158647"/>
<feature type="binding site" evidence="16">
    <location>
        <position position="33"/>
    </location>
    <ligand>
        <name>Mg(2+)</name>
        <dbReference type="ChEBI" id="CHEBI:18420"/>
    </ligand>
</feature>
<evidence type="ECO:0000256" key="14">
    <source>
        <dbReference type="PIRSR" id="PIRSR606687-2"/>
    </source>
</evidence>
<dbReference type="SMART" id="SM00173">
    <property type="entry name" value="RAS"/>
    <property type="match status" value="1"/>
</dbReference>
<evidence type="ECO:0000313" key="18">
    <source>
        <dbReference type="EMBL" id="EKX36942.1"/>
    </source>
</evidence>
<reference evidence="19" key="3">
    <citation type="submission" date="2015-06" db="UniProtKB">
        <authorList>
            <consortium name="EnsemblProtists"/>
        </authorList>
    </citation>
    <scope>IDENTIFICATION</scope>
</reference>
<feature type="binding site" evidence="14">
    <location>
        <position position="31"/>
    </location>
    <ligand>
        <name>GTP</name>
        <dbReference type="ChEBI" id="CHEBI:37565"/>
    </ligand>
</feature>
<keyword evidence="20" id="KW-1185">Reference proteome</keyword>
<keyword evidence="13" id="KW-0479">Metal-binding</keyword>
<evidence type="ECO:0000256" key="10">
    <source>
        <dbReference type="ARBA" id="ARBA00022927"/>
    </source>
</evidence>
<dbReference type="PROSITE" id="PS51422">
    <property type="entry name" value="SAR1"/>
    <property type="match status" value="1"/>
</dbReference>
<evidence type="ECO:0000256" key="8">
    <source>
        <dbReference type="ARBA" id="ARBA00022824"/>
    </source>
</evidence>
<keyword evidence="10 17" id="KW-0653">Protein transport</keyword>
<dbReference type="SUPFAM" id="SSF52540">
    <property type="entry name" value="P-loop containing nucleoside triphosphate hydrolases"/>
    <property type="match status" value="1"/>
</dbReference>
<evidence type="ECO:0000256" key="16">
    <source>
        <dbReference type="PIRSR" id="PIRSR606689-2"/>
    </source>
</evidence>
<dbReference type="SMART" id="SM00178">
    <property type="entry name" value="SAR"/>
    <property type="match status" value="1"/>
</dbReference>
<evidence type="ECO:0000256" key="6">
    <source>
        <dbReference type="ARBA" id="ARBA00022448"/>
    </source>
</evidence>
<dbReference type="GO" id="GO:0005783">
    <property type="term" value="C:endoplasmic reticulum"/>
    <property type="evidence" value="ECO:0007669"/>
    <property type="project" value="UniProtKB-SubCell"/>
</dbReference>
<protein>
    <submittedName>
        <fullName evidence="18 19">Uncharacterized protein</fullName>
    </submittedName>
</protein>
<dbReference type="PROSITE" id="PS51417">
    <property type="entry name" value="ARF"/>
    <property type="match status" value="1"/>
</dbReference>
<evidence type="ECO:0000256" key="2">
    <source>
        <dbReference type="ARBA" id="ARBA00004240"/>
    </source>
</evidence>
<dbReference type="SMART" id="SM00177">
    <property type="entry name" value="ARF"/>
    <property type="match status" value="1"/>
</dbReference>
<feature type="binding site" evidence="15">
    <location>
        <position position="72"/>
    </location>
    <ligand>
        <name>GTP</name>
        <dbReference type="ChEBI" id="CHEBI:37565"/>
    </ligand>
</feature>
<keyword evidence="9 17" id="KW-0931">ER-Golgi transport</keyword>